<dbReference type="STRING" id="157072.A0A024UDN6"/>
<evidence type="ECO:0000313" key="2">
    <source>
        <dbReference type="EMBL" id="ETW04511.1"/>
    </source>
</evidence>
<gene>
    <name evidence="2" type="ORF">H310_04765</name>
</gene>
<dbReference type="OrthoDB" id="79036at2759"/>
<accession>A0A024UDN6</accession>
<protein>
    <submittedName>
        <fullName evidence="2">Uncharacterized protein</fullName>
    </submittedName>
</protein>
<evidence type="ECO:0000256" key="1">
    <source>
        <dbReference type="SAM" id="MobiDB-lite"/>
    </source>
</evidence>
<sequence>MQVDCALYLANCTHDTLFQPSYVRCQKSQGQKILRCFPHCCPRHIHYRNCGCSVNLRVHTAPRNLSNGSGPATANAGYANAAATGARPSVLVAYAKFSQLDEDVDWAVHDIVPAGTVLDDLRSRDSPFRTWIPGHVEWTKGNTWSFQFDEKKGDGWHYGWKSGRSRSQRTSAHVLKAFVFDVSNDGTWCVVGIASSTPFTITSYRGEHNRKQKKKELSACAASSSYMHKFRRATASPSSLSIVRWSEMSSDDNDDYNVAGIMDDSARVIRPRNVSSSTGSITASAVTSTRIPTHHKTTRSGAPTSMPILATYPTMPEHGDIANLFAVLHVLEPNDCPPSLWTSFESSWMESKGFSTCGRSLLPLFYHSHHRQLRHHLPFGGSLSPLHDTALGLCLHLISSLRNVSDRIQRTLVSHGEAVLDKQQALRVYDDCMGILQRQVQAVLTQHEGGPTDIKELLRYLPQIPTSHMSPSNHLYRLFVAQLREMFIASQNDHVSTQSVGTTAFDGMWVHMPECTFFSTWTLSLSLMGYLRWTSNLVAFSQTRSGHSIQIRSATPWFASVPMLLELDQIPHSLRVLPSGESCLAGTLAIDYMGQATDNFIRLELYVFGLTTVHVVFLEATPQVLDTLCTTIWMECQVRIDEVRRDGEVGLGDESSMDAANRIAWVQQLAHRTTVVQMVAKYERTAC</sequence>
<dbReference type="EMBL" id="KI913958">
    <property type="protein sequence ID" value="ETW04511.1"/>
    <property type="molecule type" value="Genomic_DNA"/>
</dbReference>
<dbReference type="VEuPathDB" id="FungiDB:H310_04765"/>
<name>A0A024UDN6_9STRA</name>
<feature type="compositionally biased region" description="Polar residues" evidence="1">
    <location>
        <begin position="279"/>
        <end position="291"/>
    </location>
</feature>
<proteinExistence type="predicted"/>
<reference evidence="2" key="1">
    <citation type="submission" date="2013-12" db="EMBL/GenBank/DDBJ databases">
        <title>The Genome Sequence of Aphanomyces invadans NJM9701.</title>
        <authorList>
            <consortium name="The Broad Institute Genomics Platform"/>
            <person name="Russ C."/>
            <person name="Tyler B."/>
            <person name="van West P."/>
            <person name="Dieguez-Uribeondo J."/>
            <person name="Young S.K."/>
            <person name="Zeng Q."/>
            <person name="Gargeya S."/>
            <person name="Fitzgerald M."/>
            <person name="Abouelleil A."/>
            <person name="Alvarado L."/>
            <person name="Chapman S.B."/>
            <person name="Gainer-Dewar J."/>
            <person name="Goldberg J."/>
            <person name="Griggs A."/>
            <person name="Gujja S."/>
            <person name="Hansen M."/>
            <person name="Howarth C."/>
            <person name="Imamovic A."/>
            <person name="Ireland A."/>
            <person name="Larimer J."/>
            <person name="McCowan C."/>
            <person name="Murphy C."/>
            <person name="Pearson M."/>
            <person name="Poon T.W."/>
            <person name="Priest M."/>
            <person name="Roberts A."/>
            <person name="Saif S."/>
            <person name="Shea T."/>
            <person name="Sykes S."/>
            <person name="Wortman J."/>
            <person name="Nusbaum C."/>
            <person name="Birren B."/>
        </authorList>
    </citation>
    <scope>NUCLEOTIDE SEQUENCE [LARGE SCALE GENOMIC DNA]</scope>
    <source>
        <strain evidence="2">NJM9701</strain>
    </source>
</reference>
<dbReference type="AlphaFoldDB" id="A0A024UDN6"/>
<organism evidence="2">
    <name type="scientific">Aphanomyces invadans</name>
    <dbReference type="NCBI Taxonomy" id="157072"/>
    <lineage>
        <taxon>Eukaryota</taxon>
        <taxon>Sar</taxon>
        <taxon>Stramenopiles</taxon>
        <taxon>Oomycota</taxon>
        <taxon>Saprolegniomycetes</taxon>
        <taxon>Saprolegniales</taxon>
        <taxon>Verrucalvaceae</taxon>
        <taxon>Aphanomyces</taxon>
    </lineage>
</organism>
<dbReference type="RefSeq" id="XP_008867467.1">
    <property type="nucleotide sequence ID" value="XM_008869245.1"/>
</dbReference>
<dbReference type="GeneID" id="20081815"/>
<feature type="region of interest" description="Disordered" evidence="1">
    <location>
        <begin position="279"/>
        <end position="305"/>
    </location>
</feature>